<comment type="caution">
    <text evidence="1">The sequence shown here is derived from an EMBL/GenBank/DDBJ whole genome shotgun (WGS) entry which is preliminary data.</text>
</comment>
<evidence type="ECO:0000313" key="1">
    <source>
        <dbReference type="EMBL" id="KAG9339283.1"/>
    </source>
</evidence>
<organism evidence="1 2">
    <name type="scientific">Albula glossodonta</name>
    <name type="common">roundjaw bonefish</name>
    <dbReference type="NCBI Taxonomy" id="121402"/>
    <lineage>
        <taxon>Eukaryota</taxon>
        <taxon>Metazoa</taxon>
        <taxon>Chordata</taxon>
        <taxon>Craniata</taxon>
        <taxon>Vertebrata</taxon>
        <taxon>Euteleostomi</taxon>
        <taxon>Actinopterygii</taxon>
        <taxon>Neopterygii</taxon>
        <taxon>Teleostei</taxon>
        <taxon>Albuliformes</taxon>
        <taxon>Albulidae</taxon>
        <taxon>Albula</taxon>
    </lineage>
</organism>
<reference evidence="1" key="1">
    <citation type="thesis" date="2021" institute="BYU ScholarsArchive" country="Provo, UT, USA">
        <title>Applications of and Algorithms for Genome Assembly and Genomic Analyses with an Emphasis on Marine Teleosts.</title>
        <authorList>
            <person name="Pickett B.D."/>
        </authorList>
    </citation>
    <scope>NUCLEOTIDE SEQUENCE</scope>
    <source>
        <strain evidence="1">HI-2016</strain>
    </source>
</reference>
<gene>
    <name evidence="1" type="ORF">JZ751_023983</name>
</gene>
<accession>A0A8T2NFG2</accession>
<protein>
    <submittedName>
        <fullName evidence="1">Uncharacterized protein</fullName>
    </submittedName>
</protein>
<keyword evidence="2" id="KW-1185">Reference proteome</keyword>
<name>A0A8T2NFG2_9TELE</name>
<proteinExistence type="predicted"/>
<evidence type="ECO:0000313" key="2">
    <source>
        <dbReference type="Proteomes" id="UP000824540"/>
    </source>
</evidence>
<dbReference type="Proteomes" id="UP000824540">
    <property type="component" value="Unassembled WGS sequence"/>
</dbReference>
<sequence length="75" mass="7942">MNVVFQDAVGHRVGGASAAVEAGPSPETGGEIGHCLETGTTNPPARFPDPEVVLGLMTENEKKFQFKYKKSTVIP</sequence>
<dbReference type="AlphaFoldDB" id="A0A8T2NFG2"/>
<dbReference type="EMBL" id="JAFBMS010000056">
    <property type="protein sequence ID" value="KAG9339283.1"/>
    <property type="molecule type" value="Genomic_DNA"/>
</dbReference>